<proteinExistence type="predicted"/>
<organism evidence="1 2">
    <name type="scientific">Glossina morsitans morsitans</name>
    <name type="common">Savannah tsetse fly</name>
    <dbReference type="NCBI Taxonomy" id="37546"/>
    <lineage>
        <taxon>Eukaryota</taxon>
        <taxon>Metazoa</taxon>
        <taxon>Ecdysozoa</taxon>
        <taxon>Arthropoda</taxon>
        <taxon>Hexapoda</taxon>
        <taxon>Insecta</taxon>
        <taxon>Pterygota</taxon>
        <taxon>Neoptera</taxon>
        <taxon>Endopterygota</taxon>
        <taxon>Diptera</taxon>
        <taxon>Brachycera</taxon>
        <taxon>Muscomorpha</taxon>
        <taxon>Hippoboscoidea</taxon>
        <taxon>Glossinidae</taxon>
        <taxon>Glossina</taxon>
    </lineage>
</organism>
<sequence>MLKWQGCLLPVASLTLLWHHRRKIIKRNKSSSPTGCSSVNAGHQTGHVAQAARVGVVTHSVFSPSQNSPAVNPSVSSRDDICLTAVPPRKAIFVSRLASDTSVDNTKSYLAAKVPAVNLKRVSIFKLAPSQSRAISSFKMLVPTENMDMLLNKPL</sequence>
<name>A0A1B0GDA4_GLOMM</name>
<accession>A0A1B0GDA4</accession>
<protein>
    <submittedName>
        <fullName evidence="1">Uncharacterized protein</fullName>
    </submittedName>
</protein>
<dbReference type="AlphaFoldDB" id="A0A1B0GDA4"/>
<keyword evidence="2" id="KW-1185">Reference proteome</keyword>
<dbReference type="Proteomes" id="UP000092444">
    <property type="component" value="Unassembled WGS sequence"/>
</dbReference>
<evidence type="ECO:0000313" key="1">
    <source>
        <dbReference type="EnsemblMetazoa" id="GMOY011279-PA"/>
    </source>
</evidence>
<reference evidence="1" key="1">
    <citation type="submission" date="2020-05" db="UniProtKB">
        <authorList>
            <consortium name="EnsemblMetazoa"/>
        </authorList>
    </citation>
    <scope>IDENTIFICATION</scope>
    <source>
        <strain evidence="1">Yale</strain>
    </source>
</reference>
<dbReference type="EMBL" id="CCAG010015689">
    <property type="status" value="NOT_ANNOTATED_CDS"/>
    <property type="molecule type" value="Genomic_DNA"/>
</dbReference>
<dbReference type="EnsemblMetazoa" id="GMOY011279-RA">
    <property type="protein sequence ID" value="GMOY011279-PA"/>
    <property type="gene ID" value="GMOY011279"/>
</dbReference>
<dbReference type="VEuPathDB" id="VectorBase:GMOY011279"/>
<evidence type="ECO:0000313" key="2">
    <source>
        <dbReference type="Proteomes" id="UP000092444"/>
    </source>
</evidence>